<evidence type="ECO:0000313" key="1">
    <source>
        <dbReference type="EMBL" id="OGN01515.1"/>
    </source>
</evidence>
<dbReference type="EMBL" id="MGJD01000004">
    <property type="protein sequence ID" value="OGN01515.1"/>
    <property type="molecule type" value="Genomic_DNA"/>
</dbReference>
<dbReference type="Proteomes" id="UP000177117">
    <property type="component" value="Unassembled WGS sequence"/>
</dbReference>
<evidence type="ECO:0000313" key="2">
    <source>
        <dbReference type="Proteomes" id="UP000177117"/>
    </source>
</evidence>
<reference evidence="1 2" key="1">
    <citation type="journal article" date="2016" name="Nat. Commun.">
        <title>Thousands of microbial genomes shed light on interconnected biogeochemical processes in an aquifer system.</title>
        <authorList>
            <person name="Anantharaman K."/>
            <person name="Brown C.T."/>
            <person name="Hug L.A."/>
            <person name="Sharon I."/>
            <person name="Castelle C.J."/>
            <person name="Probst A.J."/>
            <person name="Thomas B.C."/>
            <person name="Singh A."/>
            <person name="Wilkins M.J."/>
            <person name="Karaoz U."/>
            <person name="Brodie E.L."/>
            <person name="Williams K.H."/>
            <person name="Hubbard S.S."/>
            <person name="Banfield J.F."/>
        </authorList>
    </citation>
    <scope>NUCLEOTIDE SEQUENCE [LARGE SCALE GENOMIC DNA]</scope>
</reference>
<protein>
    <submittedName>
        <fullName evidence="1">Uncharacterized protein</fullName>
    </submittedName>
</protein>
<comment type="caution">
    <text evidence="1">The sequence shown here is derived from an EMBL/GenBank/DDBJ whole genome shotgun (WGS) entry which is preliminary data.</text>
</comment>
<organism evidence="1 2">
    <name type="scientific">Candidatus Yanofskybacteria bacterium RIFCSPHIGHO2_01_FULL_41_53</name>
    <dbReference type="NCBI Taxonomy" id="1802663"/>
    <lineage>
        <taxon>Bacteria</taxon>
        <taxon>Candidatus Yanofskyibacteriota</taxon>
    </lineage>
</organism>
<dbReference type="AlphaFoldDB" id="A0A1F8EKX7"/>
<sequence length="106" mass="12034">MAKEFKVDWCGNSGYCSPGPRTMETVKCGSCGANMDVRRNVLGATSWAEAMGHREHLHDSFICPNKKEGWHEKINDLKAEWRKTASNKIKKILEEEVIEILEANIK</sequence>
<gene>
    <name evidence="1" type="ORF">A2650_02715</name>
</gene>
<proteinExistence type="predicted"/>
<name>A0A1F8EKX7_9BACT</name>
<accession>A0A1F8EKX7</accession>